<comment type="function">
    <text evidence="4">Activates KDO (a required 8-carbon sugar) for incorporation into bacterial lipopolysaccharide in Gram-negative bacteria.</text>
</comment>
<reference evidence="5 6" key="1">
    <citation type="submission" date="2020-09" db="EMBL/GenBank/DDBJ databases">
        <title>The genome sequence of type strain Labrenzia polysiphoniae KACC 19711.</title>
        <authorList>
            <person name="Liu Y."/>
        </authorList>
    </citation>
    <scope>NUCLEOTIDE SEQUENCE [LARGE SCALE GENOMIC DNA]</scope>
    <source>
        <strain evidence="5 6">KACC 19711</strain>
    </source>
</reference>
<dbReference type="NCBIfam" id="NF003948">
    <property type="entry name" value="PRK05450.1-1"/>
    <property type="match status" value="1"/>
</dbReference>
<evidence type="ECO:0000256" key="2">
    <source>
        <dbReference type="ARBA" id="ARBA00022695"/>
    </source>
</evidence>
<comment type="catalytic activity">
    <reaction evidence="4">
        <text>3-deoxy-alpha-D-manno-oct-2-ulosonate + CTP = CMP-3-deoxy-beta-D-manno-octulosonate + diphosphate</text>
        <dbReference type="Rhea" id="RHEA:23448"/>
        <dbReference type="ChEBI" id="CHEBI:33019"/>
        <dbReference type="ChEBI" id="CHEBI:37563"/>
        <dbReference type="ChEBI" id="CHEBI:85986"/>
        <dbReference type="ChEBI" id="CHEBI:85987"/>
        <dbReference type="EC" id="2.7.7.38"/>
    </reaction>
</comment>
<name>A0ABR9CFE9_9HYPH</name>
<dbReference type="NCBIfam" id="NF003952">
    <property type="entry name" value="PRK05450.1-5"/>
    <property type="match status" value="1"/>
</dbReference>
<comment type="caution">
    <text evidence="5">The sequence shown here is derived from an EMBL/GenBank/DDBJ whole genome shotgun (WGS) entry which is preliminary data.</text>
</comment>
<keyword evidence="6" id="KW-1185">Reference proteome</keyword>
<keyword evidence="1 4" id="KW-0808">Transferase</keyword>
<organism evidence="5 6">
    <name type="scientific">Roseibium polysiphoniae</name>
    <dbReference type="NCBI Taxonomy" id="2571221"/>
    <lineage>
        <taxon>Bacteria</taxon>
        <taxon>Pseudomonadati</taxon>
        <taxon>Pseudomonadota</taxon>
        <taxon>Alphaproteobacteria</taxon>
        <taxon>Hyphomicrobiales</taxon>
        <taxon>Stappiaceae</taxon>
        <taxon>Roseibium</taxon>
    </lineage>
</organism>
<dbReference type="InterPro" id="IPR029044">
    <property type="entry name" value="Nucleotide-diphossugar_trans"/>
</dbReference>
<comment type="similarity">
    <text evidence="4">Belongs to the KdsB family.</text>
</comment>
<dbReference type="CDD" id="cd02517">
    <property type="entry name" value="CMP-KDO-Synthetase"/>
    <property type="match status" value="1"/>
</dbReference>
<dbReference type="EC" id="2.7.7.38" evidence="4"/>
<comment type="subcellular location">
    <subcellularLocation>
        <location evidence="4">Cytoplasm</location>
    </subcellularLocation>
</comment>
<evidence type="ECO:0000313" key="5">
    <source>
        <dbReference type="EMBL" id="MBD8878610.1"/>
    </source>
</evidence>
<dbReference type="Pfam" id="PF02348">
    <property type="entry name" value="CTP_transf_3"/>
    <property type="match status" value="1"/>
</dbReference>
<evidence type="ECO:0000313" key="6">
    <source>
        <dbReference type="Proteomes" id="UP000615687"/>
    </source>
</evidence>
<dbReference type="EMBL" id="JACYXJ010000007">
    <property type="protein sequence ID" value="MBD8878610.1"/>
    <property type="molecule type" value="Genomic_DNA"/>
</dbReference>
<evidence type="ECO:0000256" key="3">
    <source>
        <dbReference type="ARBA" id="ARBA00022985"/>
    </source>
</evidence>
<dbReference type="SUPFAM" id="SSF53448">
    <property type="entry name" value="Nucleotide-diphospho-sugar transferases"/>
    <property type="match status" value="1"/>
</dbReference>
<keyword evidence="4" id="KW-0963">Cytoplasm</keyword>
<dbReference type="Proteomes" id="UP000615687">
    <property type="component" value="Unassembled WGS sequence"/>
</dbReference>
<dbReference type="InterPro" id="IPR004528">
    <property type="entry name" value="KdsB"/>
</dbReference>
<dbReference type="InterPro" id="IPR003329">
    <property type="entry name" value="Cytidylyl_trans"/>
</dbReference>
<proteinExistence type="inferred from homology"/>
<dbReference type="Gene3D" id="3.90.550.10">
    <property type="entry name" value="Spore Coat Polysaccharide Biosynthesis Protein SpsA, Chain A"/>
    <property type="match status" value="1"/>
</dbReference>
<dbReference type="NCBIfam" id="TIGR00466">
    <property type="entry name" value="kdsB"/>
    <property type="match status" value="1"/>
</dbReference>
<dbReference type="PANTHER" id="PTHR42866:SF2">
    <property type="entry name" value="3-DEOXY-MANNO-OCTULOSONATE CYTIDYLYLTRANSFERASE, MITOCHONDRIAL"/>
    <property type="match status" value="1"/>
</dbReference>
<dbReference type="PANTHER" id="PTHR42866">
    <property type="entry name" value="3-DEOXY-MANNO-OCTULOSONATE CYTIDYLYLTRANSFERASE"/>
    <property type="match status" value="1"/>
</dbReference>
<comment type="pathway">
    <text evidence="4">Nucleotide-sugar biosynthesis; CMP-3-deoxy-D-manno-octulosonate biosynthesis; CMP-3-deoxy-D-manno-octulosonate from 3-deoxy-D-manno-octulosonate and CTP: step 1/1.</text>
</comment>
<dbReference type="GO" id="GO:0008690">
    <property type="term" value="F:3-deoxy-manno-octulosonate cytidylyltransferase activity"/>
    <property type="evidence" value="ECO:0007669"/>
    <property type="project" value="UniProtKB-EC"/>
</dbReference>
<sequence>MVRRSTIKTAPAALFSVKESILSGSKLIRVRVRDLHHGPIKLFDLGGPYKFFDAAVHRYKRTRSTTFGRGYARRSVPHVVFEPESLVTSALVVIPARLNATRLPRKPLADICGKPMIVRVLEQAQNADIGPVVVACDDESIAQAVRDHGGKAVMTRADHESGSDRIQEAADAIDPARNHDVVLNLQGDVPLIAPEAIRAAFAPLADASVDIGTIMTEIREEQFRDDPSFVKAVVTPLGSTAYRALYFTRATAPTGDGPLFQHIGVYAYRRAALDRFVALPASPLEVREKLEQLRALENGMRIDVSLIDTAPMDVNTPDDLERARAAVSAQ</sequence>
<evidence type="ECO:0000256" key="1">
    <source>
        <dbReference type="ARBA" id="ARBA00022679"/>
    </source>
</evidence>
<evidence type="ECO:0000256" key="4">
    <source>
        <dbReference type="HAMAP-Rule" id="MF_00057"/>
    </source>
</evidence>
<accession>A0ABR9CFE9</accession>
<dbReference type="HAMAP" id="MF_00057">
    <property type="entry name" value="KdsB"/>
    <property type="match status" value="1"/>
</dbReference>
<keyword evidence="2 4" id="KW-0548">Nucleotidyltransferase</keyword>
<protein>
    <recommendedName>
        <fullName evidence="4">3-deoxy-manno-octulosonate cytidylyltransferase</fullName>
        <ecNumber evidence="4">2.7.7.38</ecNumber>
    </recommendedName>
    <alternativeName>
        <fullName evidence="4">CMP-2-keto-3-deoxyoctulosonic acid synthase</fullName>
        <shortName evidence="4">CKS</shortName>
        <shortName evidence="4">CMP-KDO synthase</shortName>
    </alternativeName>
</protein>
<gene>
    <name evidence="4" type="primary">kdsB</name>
    <name evidence="5" type="ORF">IG617_20130</name>
</gene>
<keyword evidence="3 4" id="KW-0448">Lipopolysaccharide biosynthesis</keyword>